<dbReference type="Pfam" id="PF13175">
    <property type="entry name" value="AAA_15"/>
    <property type="match status" value="1"/>
</dbReference>
<organism evidence="2 3">
    <name type="scientific">Thiothrix nivea (strain ATCC 35100 / DSM 5205 / JP2)</name>
    <dbReference type="NCBI Taxonomy" id="870187"/>
    <lineage>
        <taxon>Bacteria</taxon>
        <taxon>Pseudomonadati</taxon>
        <taxon>Pseudomonadota</taxon>
        <taxon>Gammaproteobacteria</taxon>
        <taxon>Thiotrichales</taxon>
        <taxon>Thiotrichaceae</taxon>
        <taxon>Thiothrix</taxon>
    </lineage>
</organism>
<dbReference type="GO" id="GO:0005524">
    <property type="term" value="F:ATP binding"/>
    <property type="evidence" value="ECO:0007669"/>
    <property type="project" value="InterPro"/>
</dbReference>
<evidence type="ECO:0000313" key="2">
    <source>
        <dbReference type="EMBL" id="EIJ36725.1"/>
    </source>
</evidence>
<proteinExistence type="predicted"/>
<keyword evidence="3" id="KW-1185">Reference proteome</keyword>
<dbReference type="OrthoDB" id="104167at2"/>
<dbReference type="PANTHER" id="PTHR40396">
    <property type="entry name" value="ATPASE-LIKE PROTEIN"/>
    <property type="match status" value="1"/>
</dbReference>
<dbReference type="InterPro" id="IPR027417">
    <property type="entry name" value="P-loop_NTPase"/>
</dbReference>
<evidence type="ECO:0000313" key="3">
    <source>
        <dbReference type="Proteomes" id="UP000005317"/>
    </source>
</evidence>
<sequence length="421" mass="48123">MITRFYIDNFKSLVDFDLELAKFNCLIGLNGAGKSTVLQALDFVSHWMTQGGVEKWLELRDWNMKDVKSSLTKNKHIKIVLEIKLNDGTSNANFRWEATFNPGKMCCINEKLVVVGFPVSLFESDGKRYSICQLYNQKPLTVFESVKYEEFNFCGKSREKNYYKCDYYKDIDFEYQGSLLSQLTDHRLGDFVRRFKQELSRLRAFDSFSPDCLRVAAKKDEQNDKQDIGINGTQIAKFIRDLKQEEKDSLLKSLQGYYPQVTEIITKLNRATDSIELEIVEQYSPDSKPVRTKADHINDGLLRTLALLAEQYSPLETLLFDEIENGINPEVTEKVVDALVSSPKQIIVTTHSPMILNYMSDEVAKEAVTLIYKNSHGHTHATRFFNVPSAAKKLTSLAPGDAMLDLYLQEVAQEAEATYAQ</sequence>
<gene>
    <name evidence="2" type="ORF">Thini_4238</name>
</gene>
<dbReference type="Gene3D" id="3.40.50.300">
    <property type="entry name" value="P-loop containing nucleotide triphosphate hydrolases"/>
    <property type="match status" value="1"/>
</dbReference>
<dbReference type="Proteomes" id="UP000005317">
    <property type="component" value="Unassembled WGS sequence"/>
</dbReference>
<dbReference type="PIRSF" id="PIRSF029347">
    <property type="entry name" value="RecF"/>
    <property type="match status" value="1"/>
</dbReference>
<dbReference type="SUPFAM" id="SSF52540">
    <property type="entry name" value="P-loop containing nucleoside triphosphate hydrolases"/>
    <property type="match status" value="1"/>
</dbReference>
<accession>A0A656HNV5</accession>
<protein>
    <submittedName>
        <fullName evidence="2">SMC domain protein</fullName>
    </submittedName>
</protein>
<dbReference type="PANTHER" id="PTHR40396:SF1">
    <property type="entry name" value="ATPASE AAA-TYPE CORE DOMAIN-CONTAINING PROTEIN"/>
    <property type="match status" value="1"/>
</dbReference>
<name>A0A656HNV5_THINJ</name>
<reference evidence="3" key="1">
    <citation type="journal article" date="2011" name="Stand. Genomic Sci.">
        <title>Genome sequence of the filamentous, gliding Thiothrix nivea neotype strain (JP2(T)).</title>
        <authorList>
            <person name="Lapidus A."/>
            <person name="Nolan M."/>
            <person name="Lucas S."/>
            <person name="Glavina Del Rio T."/>
            <person name="Tice H."/>
            <person name="Cheng J.F."/>
            <person name="Tapia R."/>
            <person name="Han C."/>
            <person name="Goodwin L."/>
            <person name="Pitluck S."/>
            <person name="Liolios K."/>
            <person name="Pagani I."/>
            <person name="Ivanova N."/>
            <person name="Huntemann M."/>
            <person name="Mavromatis K."/>
            <person name="Mikhailova N."/>
            <person name="Pati A."/>
            <person name="Chen A."/>
            <person name="Palaniappan K."/>
            <person name="Land M."/>
            <person name="Brambilla E.M."/>
            <person name="Rohde M."/>
            <person name="Abt B."/>
            <person name="Verbarg S."/>
            <person name="Goker M."/>
            <person name="Bristow J."/>
            <person name="Eisen J.A."/>
            <person name="Markowitz V."/>
            <person name="Hugenholtz P."/>
            <person name="Kyrpides N.C."/>
            <person name="Klenk H.P."/>
            <person name="Woyke T."/>
        </authorList>
    </citation>
    <scope>NUCLEOTIDE SEQUENCE [LARGE SCALE GENOMIC DNA]</scope>
    <source>
        <strain evidence="3">ATCC 35100 / DSM 5205 / JP2</strain>
    </source>
</reference>
<dbReference type="RefSeq" id="WP_002710593.1">
    <property type="nucleotide sequence ID" value="NZ_JH651384.1"/>
</dbReference>
<dbReference type="InterPro" id="IPR041685">
    <property type="entry name" value="AAA_GajA/Old/RecF-like"/>
</dbReference>
<dbReference type="InterPro" id="IPR014555">
    <property type="entry name" value="RecF-like"/>
</dbReference>
<dbReference type="EMBL" id="JH651384">
    <property type="protein sequence ID" value="EIJ36725.1"/>
    <property type="molecule type" value="Genomic_DNA"/>
</dbReference>
<dbReference type="CDD" id="cd00267">
    <property type="entry name" value="ABC_ATPase"/>
    <property type="match status" value="1"/>
</dbReference>
<dbReference type="GO" id="GO:0016887">
    <property type="term" value="F:ATP hydrolysis activity"/>
    <property type="evidence" value="ECO:0007669"/>
    <property type="project" value="InterPro"/>
</dbReference>
<dbReference type="AlphaFoldDB" id="A0A656HNV5"/>
<feature type="domain" description="Endonuclease GajA/Old nuclease/RecF-like AAA" evidence="1">
    <location>
        <begin position="1"/>
        <end position="355"/>
    </location>
</feature>
<evidence type="ECO:0000259" key="1">
    <source>
        <dbReference type="Pfam" id="PF13175"/>
    </source>
</evidence>